<evidence type="ECO:0000256" key="3">
    <source>
        <dbReference type="ARBA" id="ARBA00022578"/>
    </source>
</evidence>
<protein>
    <recommendedName>
        <fullName evidence="6">Mutator family transposase</fullName>
    </recommendedName>
</protein>
<keyword evidence="4 6" id="KW-0238">DNA-binding</keyword>
<organism evidence="7 8">
    <name type="scientific">Sinorhizobium americanum</name>
    <dbReference type="NCBI Taxonomy" id="194963"/>
    <lineage>
        <taxon>Bacteria</taxon>
        <taxon>Pseudomonadati</taxon>
        <taxon>Pseudomonadota</taxon>
        <taxon>Alphaproteobacteria</taxon>
        <taxon>Hyphomicrobiales</taxon>
        <taxon>Rhizobiaceae</taxon>
        <taxon>Sinorhizobium/Ensifer group</taxon>
        <taxon>Sinorhizobium</taxon>
    </lineage>
</organism>
<evidence type="ECO:0000256" key="6">
    <source>
        <dbReference type="RuleBase" id="RU365089"/>
    </source>
</evidence>
<accession>A0A4R2AVX6</accession>
<dbReference type="PANTHER" id="PTHR33217:SF7">
    <property type="entry name" value="TRANSPOSASE FOR INSERTION SEQUENCE ELEMENT IS1081"/>
    <property type="match status" value="1"/>
</dbReference>
<dbReference type="Proteomes" id="UP000295043">
    <property type="component" value="Unassembled WGS sequence"/>
</dbReference>
<evidence type="ECO:0000256" key="4">
    <source>
        <dbReference type="ARBA" id="ARBA00023125"/>
    </source>
</evidence>
<evidence type="ECO:0000313" key="8">
    <source>
        <dbReference type="Proteomes" id="UP000295043"/>
    </source>
</evidence>
<reference evidence="7 8" key="1">
    <citation type="submission" date="2019-03" db="EMBL/GenBank/DDBJ databases">
        <title>Genomic Encyclopedia of Type Strains, Phase IV (KMG-V): Genome sequencing to study the core and pangenomes of soil and plant-associated prokaryotes.</title>
        <authorList>
            <person name="Whitman W."/>
        </authorList>
    </citation>
    <scope>NUCLEOTIDE SEQUENCE [LARGE SCALE GENOMIC DNA]</scope>
    <source>
        <strain evidence="7 8">23C40</strain>
    </source>
</reference>
<keyword evidence="5 6" id="KW-0233">DNA recombination</keyword>
<dbReference type="AlphaFoldDB" id="A0A4R2AVX6"/>
<dbReference type="EMBL" id="SLVU01000036">
    <property type="protein sequence ID" value="TCN17966.1"/>
    <property type="molecule type" value="Genomic_DNA"/>
</dbReference>
<comment type="function">
    <text evidence="1 6">Required for the transposition of the insertion element.</text>
</comment>
<keyword evidence="3 6" id="KW-0815">Transposition</keyword>
<dbReference type="GO" id="GO:0003677">
    <property type="term" value="F:DNA binding"/>
    <property type="evidence" value="ECO:0007669"/>
    <property type="project" value="UniProtKB-UniRule"/>
</dbReference>
<dbReference type="Pfam" id="PF00872">
    <property type="entry name" value="Transposase_mut"/>
    <property type="match status" value="1"/>
</dbReference>
<gene>
    <name evidence="7" type="ORF">EV184_13613</name>
</gene>
<evidence type="ECO:0000313" key="7">
    <source>
        <dbReference type="EMBL" id="TCN17966.1"/>
    </source>
</evidence>
<keyword evidence="6" id="KW-0814">Transposable element</keyword>
<evidence type="ECO:0000256" key="1">
    <source>
        <dbReference type="ARBA" id="ARBA00002190"/>
    </source>
</evidence>
<comment type="caution">
    <text evidence="7">The sequence shown here is derived from an EMBL/GenBank/DDBJ whole genome shotgun (WGS) entry which is preliminary data.</text>
</comment>
<sequence length="170" mass="18703">MMNLRALVEKSPDADLLREMIGFAAERLMELEVGAATGAGYGEKNPLRTAQRNGYRERDWETRAGTVELRIPKLRKGSYFPGFLEPRRMAEKALTAVIQGAYVQGISTRSVDDLVKAMGMSGISKSQVSRLCEEIDGKVKAFLERPIEGDWPYLWIDGAPCGAGGAHELA</sequence>
<dbReference type="GO" id="GO:0004803">
    <property type="term" value="F:transposase activity"/>
    <property type="evidence" value="ECO:0007669"/>
    <property type="project" value="UniProtKB-UniRule"/>
</dbReference>
<proteinExistence type="inferred from homology"/>
<dbReference type="InterPro" id="IPR001207">
    <property type="entry name" value="Transposase_mutator"/>
</dbReference>
<name>A0A4R2AVX6_9HYPH</name>
<evidence type="ECO:0000256" key="5">
    <source>
        <dbReference type="ARBA" id="ARBA00023172"/>
    </source>
</evidence>
<dbReference type="GO" id="GO:0006313">
    <property type="term" value="P:DNA transposition"/>
    <property type="evidence" value="ECO:0007669"/>
    <property type="project" value="UniProtKB-UniRule"/>
</dbReference>
<dbReference type="PANTHER" id="PTHR33217">
    <property type="entry name" value="TRANSPOSASE FOR INSERTION SEQUENCE ELEMENT IS1081"/>
    <property type="match status" value="1"/>
</dbReference>
<comment type="similarity">
    <text evidence="2 6">Belongs to the transposase mutator family.</text>
</comment>
<evidence type="ECO:0000256" key="2">
    <source>
        <dbReference type="ARBA" id="ARBA00010961"/>
    </source>
</evidence>